<evidence type="ECO:0000256" key="3">
    <source>
        <dbReference type="SAM" id="MobiDB-lite"/>
    </source>
</evidence>
<dbReference type="GO" id="GO:0005507">
    <property type="term" value="F:copper ion binding"/>
    <property type="evidence" value="ECO:0007669"/>
    <property type="project" value="InterPro"/>
</dbReference>
<dbReference type="EMBL" id="AJ845083">
    <property type="protein sequence ID" value="CAI59988.1"/>
    <property type="molecule type" value="Genomic_DNA"/>
</dbReference>
<name>Q2UZB6_9ACTN</name>
<feature type="region of interest" description="Disordered" evidence="3">
    <location>
        <begin position="47"/>
        <end position="66"/>
    </location>
</feature>
<evidence type="ECO:0000313" key="4">
    <source>
        <dbReference type="EMBL" id="CAI59988.1"/>
    </source>
</evidence>
<protein>
    <submittedName>
        <fullName evidence="4">Putative tyrosinase co-factor protein</fullName>
    </submittedName>
</protein>
<feature type="region of interest" description="Disordered" evidence="3">
    <location>
        <begin position="94"/>
        <end position="128"/>
    </location>
</feature>
<dbReference type="InterPro" id="IPR023199">
    <property type="entry name" value="GriE/MELC1_sf"/>
</dbReference>
<sequence>MPVPVRFHPSGRGPKGPFHRDGYERIQYVVVVPGGRETTARTTRTGDHLMIGKSPQPLTARRRPVGGPLRRGVLRTLFTLGMATFTGGALARIAGTPEDQAPLPGDRASRGRRPGSRHAPGPLHRGFDEMYRGRRIQGRTVSAYDSECEVLVDGRPLHLMRCANGGYLSLVDHYQSYPTPLEATRAAVDELGSARLAPATAAAHGAGLREERGAHA</sequence>
<dbReference type="Gene3D" id="3.30.1880.10">
    <property type="entry name" value="protein ne1242 domain like"/>
    <property type="match status" value="1"/>
</dbReference>
<keyword evidence="1" id="KW-0732">Signal</keyword>
<dbReference type="GO" id="GO:0042438">
    <property type="term" value="P:melanin biosynthetic process"/>
    <property type="evidence" value="ECO:0007669"/>
    <property type="project" value="InterPro"/>
</dbReference>
<evidence type="ECO:0000256" key="1">
    <source>
        <dbReference type="ARBA" id="ARBA00022729"/>
    </source>
</evidence>
<dbReference type="InterPro" id="IPR010928">
    <property type="entry name" value="MelC1"/>
</dbReference>
<dbReference type="Pfam" id="PF06236">
    <property type="entry name" value="MelC1"/>
    <property type="match status" value="1"/>
</dbReference>
<dbReference type="AlphaFoldDB" id="Q2UZB6"/>
<feature type="region of interest" description="Disordered" evidence="3">
    <location>
        <begin position="1"/>
        <end position="20"/>
    </location>
</feature>
<proteinExistence type="predicted"/>
<evidence type="ECO:0000256" key="2">
    <source>
        <dbReference type="ARBA" id="ARBA00023008"/>
    </source>
</evidence>
<accession>Q2UZB6</accession>
<reference evidence="4" key="1">
    <citation type="submission" date="2005-02" db="EMBL/GenBank/DDBJ databases">
        <title>Comparison of the gene clusters for the biosynthesis of aminoglycoside antibiotics gentamicin (Micromonospora echinospora DSM 43036), fortimicin (Micromonospora olivasterospora DSM 43868), kanamycin (Streptomyces kanamyceticus DSM 40500) and istamycin (Streptomyces tenjimariensis ATCC 31603).</title>
        <authorList>
            <person name="Aboshanab K.M."/>
            <person name="Schmidt-Beissner H."/>
            <person name="Wehmeier U.F."/>
            <person name="Welzel K."/>
            <person name="Vente A."/>
            <person name="Piepersberg W."/>
        </authorList>
    </citation>
    <scope>NUCLEOTIDE SEQUENCE</scope>
    <source>
        <strain evidence="4">ATCC 31603</strain>
    </source>
</reference>
<keyword evidence="2" id="KW-0186">Copper</keyword>
<organism evidence="4">
    <name type="scientific">Streptomyces tenjimariensis</name>
    <dbReference type="NCBI Taxonomy" id="29308"/>
    <lineage>
        <taxon>Bacteria</taxon>
        <taxon>Bacillati</taxon>
        <taxon>Actinomycetota</taxon>
        <taxon>Actinomycetes</taxon>
        <taxon>Kitasatosporales</taxon>
        <taxon>Streptomycetaceae</taxon>
        <taxon>Streptomyces</taxon>
    </lineage>
</organism>